<dbReference type="InterPro" id="IPR043171">
    <property type="entry name" value="Ap4A_phos1/2-like"/>
</dbReference>
<organism evidence="4 5">
    <name type="scientific">Anaeramoeba ignava</name>
    <name type="common">Anaerobic marine amoeba</name>
    <dbReference type="NCBI Taxonomy" id="1746090"/>
    <lineage>
        <taxon>Eukaryota</taxon>
        <taxon>Metamonada</taxon>
        <taxon>Anaeramoebidae</taxon>
        <taxon>Anaeramoeba</taxon>
    </lineage>
</organism>
<dbReference type="Pfam" id="PF09830">
    <property type="entry name" value="ATP_transf"/>
    <property type="match status" value="1"/>
</dbReference>
<dbReference type="GO" id="GO:0003877">
    <property type="term" value="F:ATP:ADP adenylyltransferase activity"/>
    <property type="evidence" value="ECO:0007669"/>
    <property type="project" value="InterPro"/>
</dbReference>
<dbReference type="Proteomes" id="UP001149090">
    <property type="component" value="Unassembled WGS sequence"/>
</dbReference>
<gene>
    <name evidence="4" type="ORF">M0811_01118</name>
</gene>
<comment type="caution">
    <text evidence="4">The sequence shown here is derived from an EMBL/GenBank/DDBJ whole genome shotgun (WGS) entry which is preliminary data.</text>
</comment>
<dbReference type="InterPro" id="IPR045759">
    <property type="entry name" value="Ap4A_phos1/2_N"/>
</dbReference>
<dbReference type="PIRSF" id="PIRSF000846">
    <property type="entry name" value="ATP_adenylyltr"/>
    <property type="match status" value="1"/>
</dbReference>
<dbReference type="Gene3D" id="3.30.428.70">
    <property type="match status" value="1"/>
</dbReference>
<dbReference type="InterPro" id="IPR009163">
    <property type="entry name" value="Ap4A_phos1/2"/>
</dbReference>
<dbReference type="AlphaFoldDB" id="A0A9Q0RBV0"/>
<dbReference type="InterPro" id="IPR036265">
    <property type="entry name" value="HIT-like_sf"/>
</dbReference>
<protein>
    <submittedName>
        <fullName evidence="4">Ap-4-a phosphorylase ii</fullName>
    </submittedName>
</protein>
<dbReference type="PANTHER" id="PTHR38420">
    <property type="entry name" value="AP-4-A PHOSPHORYLASE II"/>
    <property type="match status" value="1"/>
</dbReference>
<keyword evidence="5" id="KW-1185">Reference proteome</keyword>
<evidence type="ECO:0000259" key="3">
    <source>
        <dbReference type="Pfam" id="PF19327"/>
    </source>
</evidence>
<dbReference type="OMA" id="FARDPPD"/>
<sequence length="284" mass="33257">MEIKNPILSCIESKYALYKHKLMCIPTESQLFEDGPLNFIFRILESQKQKPNALHNNKKEKQKNPFEPPFEEHLYICELKNHHLLFNPFCISEKHLLIVTKKFEKQETLIAKKDFEAALECINAVKSLCFYNSGINSGASQPHRHFQLIPIDDSKFNYIPLEKLIFSKERKKEEIIQLEELGFINSCFIFDFDKNFLSVDHVFDSYQKIVDKLDLNEKTSYNLLLTKKWIFVVPRSKESFDNIGVNSMGYVGSFFFKTQDDLKKAIKNGPLFILQNLGFPIEKK</sequence>
<feature type="domain" description="Ap4A phosphorylase 1/2 N-terminal" evidence="3">
    <location>
        <begin position="13"/>
        <end position="165"/>
    </location>
</feature>
<dbReference type="PANTHER" id="PTHR38420:SF1">
    <property type="entry name" value="PUTATIVE (AFU_ORTHOLOGUE AFUA_5G14690)-RELATED"/>
    <property type="match status" value="1"/>
</dbReference>
<dbReference type="GO" id="GO:0009117">
    <property type="term" value="P:nucleotide metabolic process"/>
    <property type="evidence" value="ECO:0007669"/>
    <property type="project" value="InterPro"/>
</dbReference>
<name>A0A9Q0RBV0_ANAIG</name>
<dbReference type="SUPFAM" id="SSF54197">
    <property type="entry name" value="HIT-like"/>
    <property type="match status" value="1"/>
</dbReference>
<evidence type="ECO:0000313" key="5">
    <source>
        <dbReference type="Proteomes" id="UP001149090"/>
    </source>
</evidence>
<dbReference type="EMBL" id="JAPDFW010000070">
    <property type="protein sequence ID" value="KAJ5074487.1"/>
    <property type="molecule type" value="Genomic_DNA"/>
</dbReference>
<proteinExistence type="predicted"/>
<feature type="domain" description="ATP adenylyltransferase C-terminal" evidence="2">
    <location>
        <begin position="197"/>
        <end position="280"/>
    </location>
</feature>
<dbReference type="Pfam" id="PF19327">
    <property type="entry name" value="Ap4A_phos_N"/>
    <property type="match status" value="1"/>
</dbReference>
<accession>A0A9Q0RBV0</accession>
<evidence type="ECO:0000259" key="2">
    <source>
        <dbReference type="Pfam" id="PF09830"/>
    </source>
</evidence>
<dbReference type="InterPro" id="IPR019200">
    <property type="entry name" value="ATP_adenylylTrfase_C"/>
</dbReference>
<evidence type="ECO:0000313" key="4">
    <source>
        <dbReference type="EMBL" id="KAJ5074487.1"/>
    </source>
</evidence>
<evidence type="ECO:0000256" key="1">
    <source>
        <dbReference type="PIRSR" id="PIRSR000846-1"/>
    </source>
</evidence>
<reference evidence="4" key="1">
    <citation type="submission" date="2022-10" db="EMBL/GenBank/DDBJ databases">
        <title>Novel sulphate-reducing endosymbionts in the free-living metamonad Anaeramoeba.</title>
        <authorList>
            <person name="Jerlstrom-Hultqvist J."/>
            <person name="Cepicka I."/>
            <person name="Gallot-Lavallee L."/>
            <person name="Salas-Leiva D."/>
            <person name="Curtis B.A."/>
            <person name="Zahonova K."/>
            <person name="Pipaliya S."/>
            <person name="Dacks J."/>
            <person name="Roger A.J."/>
        </authorList>
    </citation>
    <scope>NUCLEOTIDE SEQUENCE</scope>
    <source>
        <strain evidence="4">BMAN</strain>
    </source>
</reference>
<dbReference type="OrthoDB" id="10267950at2759"/>
<feature type="active site" description="Nucleophile" evidence="1">
    <location>
        <position position="145"/>
    </location>
</feature>
<dbReference type="GO" id="GO:0005524">
    <property type="term" value="F:ATP binding"/>
    <property type="evidence" value="ECO:0007669"/>
    <property type="project" value="InterPro"/>
</dbReference>